<sequence length="143" mass="16004">MGNMRTSKTKLFLLEMVIILLFFAFAGAVCMNLFVKAKLLSQQSTDLTQATLQAQAAAETIKSTGKDADELFAMIGAIPSQDGLCVYYDQEWNEVSVEQDATYEMKIVFLEENRELTSNITVEKEDDIIYSLTTTQFDGGFNK</sequence>
<reference evidence="2 3" key="1">
    <citation type="submission" date="2015-04" db="EMBL/GenBank/DDBJ databases">
        <title>Draft genome sequence of bacteremic isolate Catabacter hongkongensis type strain HKU16T.</title>
        <authorList>
            <person name="Lau S.K."/>
            <person name="Teng J.L."/>
            <person name="Huang Y."/>
            <person name="Curreem S.O."/>
            <person name="Tsui S.K."/>
            <person name="Woo P.C."/>
        </authorList>
    </citation>
    <scope>NUCLEOTIDE SEQUENCE [LARGE SCALE GENOMIC DNA]</scope>
    <source>
        <strain evidence="2 3">HKU16</strain>
    </source>
</reference>
<dbReference type="EMBL" id="LAYJ01000078">
    <property type="protein sequence ID" value="KKI51302.1"/>
    <property type="molecule type" value="Genomic_DNA"/>
</dbReference>
<proteinExistence type="predicted"/>
<name>A0A0M2NLJ3_9FIRM</name>
<organism evidence="2 3">
    <name type="scientific">Christensenella hongkongensis</name>
    <dbReference type="NCBI Taxonomy" id="270498"/>
    <lineage>
        <taxon>Bacteria</taxon>
        <taxon>Bacillati</taxon>
        <taxon>Bacillota</taxon>
        <taxon>Clostridia</taxon>
        <taxon>Christensenellales</taxon>
        <taxon>Christensenellaceae</taxon>
        <taxon>Christensenella</taxon>
    </lineage>
</organism>
<keyword evidence="1" id="KW-1133">Transmembrane helix</keyword>
<dbReference type="RefSeq" id="WP_052740366.1">
    <property type="nucleotide sequence ID" value="NZ_JAXDTA010000027.1"/>
</dbReference>
<keyword evidence="3" id="KW-1185">Reference proteome</keyword>
<accession>A0A0M2NLJ3</accession>
<keyword evidence="1" id="KW-0472">Membrane</keyword>
<dbReference type="Proteomes" id="UP000034076">
    <property type="component" value="Unassembled WGS sequence"/>
</dbReference>
<evidence type="ECO:0000256" key="1">
    <source>
        <dbReference type="SAM" id="Phobius"/>
    </source>
</evidence>
<evidence type="ECO:0000313" key="2">
    <source>
        <dbReference type="EMBL" id="KKI51302.1"/>
    </source>
</evidence>
<evidence type="ECO:0000313" key="3">
    <source>
        <dbReference type="Proteomes" id="UP000034076"/>
    </source>
</evidence>
<keyword evidence="1" id="KW-0812">Transmembrane</keyword>
<gene>
    <name evidence="2" type="ORF">CHK_1090</name>
</gene>
<dbReference type="STRING" id="270498.CHK_1090"/>
<comment type="caution">
    <text evidence="2">The sequence shown here is derived from an EMBL/GenBank/DDBJ whole genome shotgun (WGS) entry which is preliminary data.</text>
</comment>
<feature type="transmembrane region" description="Helical" evidence="1">
    <location>
        <begin position="12"/>
        <end position="35"/>
    </location>
</feature>
<protein>
    <submittedName>
        <fullName evidence="2">Uncharacterized protein</fullName>
    </submittedName>
</protein>
<dbReference type="AlphaFoldDB" id="A0A0M2NLJ3"/>